<organism evidence="2">
    <name type="scientific">Mycobacterium xenopi 4042</name>
    <dbReference type="NCBI Taxonomy" id="1299334"/>
    <lineage>
        <taxon>Bacteria</taxon>
        <taxon>Bacillati</taxon>
        <taxon>Actinomycetota</taxon>
        <taxon>Actinomycetes</taxon>
        <taxon>Mycobacteriales</taxon>
        <taxon>Mycobacteriaceae</taxon>
        <taxon>Mycobacterium</taxon>
    </lineage>
</organism>
<dbReference type="PATRIC" id="fig|1299334.3.peg.5872"/>
<evidence type="ECO:0000256" key="1">
    <source>
        <dbReference type="SAM" id="MobiDB-lite"/>
    </source>
</evidence>
<feature type="compositionally biased region" description="Polar residues" evidence="1">
    <location>
        <begin position="13"/>
        <end position="28"/>
    </location>
</feature>
<accession>X8AEG3</accession>
<dbReference type="EMBL" id="JAOB01000060">
    <property type="protein sequence ID" value="EUA29929.1"/>
    <property type="molecule type" value="Genomic_DNA"/>
</dbReference>
<evidence type="ECO:0000313" key="2">
    <source>
        <dbReference type="EMBL" id="EUA29929.1"/>
    </source>
</evidence>
<gene>
    <name evidence="2" type="ORF">I553_4183</name>
</gene>
<sequence length="66" mass="7094">MAARAGRAATPGDNASTDSKGQASQSNPRPVVTGVAARIREIAKLRDEGRLTDEEFSEQKKRLLGR</sequence>
<feature type="region of interest" description="Disordered" evidence="1">
    <location>
        <begin position="1"/>
        <end position="34"/>
    </location>
</feature>
<proteinExistence type="predicted"/>
<comment type="caution">
    <text evidence="2">The sequence shown here is derived from an EMBL/GenBank/DDBJ whole genome shotgun (WGS) entry which is preliminary data.</text>
</comment>
<reference evidence="2" key="1">
    <citation type="submission" date="2014-01" db="EMBL/GenBank/DDBJ databases">
        <authorList>
            <person name="Brown-Elliot B."/>
            <person name="Wallace R."/>
            <person name="Lenaerts A."/>
            <person name="Ordway D."/>
            <person name="DeGroote M.A."/>
            <person name="Parker T."/>
            <person name="Sizemore C."/>
            <person name="Tallon L.J."/>
            <person name="Sadzewicz L.K."/>
            <person name="Sengamalay N."/>
            <person name="Fraser C.M."/>
            <person name="Hine E."/>
            <person name="Shefchek K.A."/>
            <person name="Das S.P."/>
            <person name="Tettelin H."/>
        </authorList>
    </citation>
    <scope>NUCLEOTIDE SEQUENCE [LARGE SCALE GENOMIC DNA]</scope>
    <source>
        <strain evidence="2">4042</strain>
    </source>
</reference>
<name>X8AEG3_MYCXE</name>
<protein>
    <submittedName>
        <fullName evidence="2">Short C-terminal domain protein</fullName>
    </submittedName>
</protein>
<dbReference type="AlphaFoldDB" id="X8AEG3"/>